<comment type="similarity">
    <text evidence="2 13">Belongs to the sodium:solute symporter (SSF) (TC 2.A.21) family.</text>
</comment>
<evidence type="ECO:0000256" key="3">
    <source>
        <dbReference type="ARBA" id="ARBA00022448"/>
    </source>
</evidence>
<feature type="transmembrane region" description="Helical" evidence="14">
    <location>
        <begin position="5"/>
        <end position="23"/>
    </location>
</feature>
<dbReference type="AlphaFoldDB" id="A0A7C0ZD01"/>
<dbReference type="InterPro" id="IPR001734">
    <property type="entry name" value="Na/solute_symporter"/>
</dbReference>
<feature type="transmembrane region" description="Helical" evidence="14">
    <location>
        <begin position="157"/>
        <end position="180"/>
    </location>
</feature>
<keyword evidence="3" id="KW-0813">Transport</keyword>
<protein>
    <submittedName>
        <fullName evidence="15">Sodium:proline symporter</fullName>
    </submittedName>
</protein>
<evidence type="ECO:0000256" key="11">
    <source>
        <dbReference type="ARBA" id="ARBA00023201"/>
    </source>
</evidence>
<dbReference type="GO" id="GO:0015293">
    <property type="term" value="F:symporter activity"/>
    <property type="evidence" value="ECO:0007669"/>
    <property type="project" value="UniProtKB-KW"/>
</dbReference>
<feature type="transmembrane region" description="Helical" evidence="14">
    <location>
        <begin position="187"/>
        <end position="204"/>
    </location>
</feature>
<keyword evidence="9" id="KW-0406">Ion transport</keyword>
<evidence type="ECO:0000256" key="8">
    <source>
        <dbReference type="ARBA" id="ARBA00023053"/>
    </source>
</evidence>
<dbReference type="Pfam" id="PF00474">
    <property type="entry name" value="SSF"/>
    <property type="match status" value="1"/>
</dbReference>
<organism evidence="15">
    <name type="scientific">candidate division WOR-3 bacterium</name>
    <dbReference type="NCBI Taxonomy" id="2052148"/>
    <lineage>
        <taxon>Bacteria</taxon>
        <taxon>Bacteria division WOR-3</taxon>
    </lineage>
</organism>
<evidence type="ECO:0000256" key="1">
    <source>
        <dbReference type="ARBA" id="ARBA00004651"/>
    </source>
</evidence>
<dbReference type="InterPro" id="IPR050277">
    <property type="entry name" value="Sodium:Solute_Symporter"/>
</dbReference>
<gene>
    <name evidence="15" type="ORF">ENF18_03080</name>
</gene>
<evidence type="ECO:0000256" key="5">
    <source>
        <dbReference type="ARBA" id="ARBA00022692"/>
    </source>
</evidence>
<feature type="non-terminal residue" evidence="15">
    <location>
        <position position="254"/>
    </location>
</feature>
<keyword evidence="4" id="KW-1003">Cell membrane</keyword>
<evidence type="ECO:0000256" key="10">
    <source>
        <dbReference type="ARBA" id="ARBA00023136"/>
    </source>
</evidence>
<evidence type="ECO:0000256" key="9">
    <source>
        <dbReference type="ARBA" id="ARBA00023065"/>
    </source>
</evidence>
<accession>A0A7C0ZD01</accession>
<evidence type="ECO:0000313" key="15">
    <source>
        <dbReference type="EMBL" id="HDI82759.1"/>
    </source>
</evidence>
<evidence type="ECO:0000256" key="7">
    <source>
        <dbReference type="ARBA" id="ARBA00022989"/>
    </source>
</evidence>
<dbReference type="PANTHER" id="PTHR48086">
    <property type="entry name" value="SODIUM/PROLINE SYMPORTER-RELATED"/>
    <property type="match status" value="1"/>
</dbReference>
<feature type="transmembrane region" description="Helical" evidence="14">
    <location>
        <begin position="121"/>
        <end position="137"/>
    </location>
</feature>
<evidence type="ECO:0000256" key="14">
    <source>
        <dbReference type="SAM" id="Phobius"/>
    </source>
</evidence>
<reference evidence="15" key="1">
    <citation type="journal article" date="2020" name="mSystems">
        <title>Genome- and Community-Level Interaction Insights into Carbon Utilization and Element Cycling Functions of Hydrothermarchaeota in Hydrothermal Sediment.</title>
        <authorList>
            <person name="Zhou Z."/>
            <person name="Liu Y."/>
            <person name="Xu W."/>
            <person name="Pan J."/>
            <person name="Luo Z.H."/>
            <person name="Li M."/>
        </authorList>
    </citation>
    <scope>NUCLEOTIDE SEQUENCE [LARGE SCALE GENOMIC DNA]</scope>
    <source>
        <strain evidence="15">HyVt-102</strain>
    </source>
</reference>
<dbReference type="EMBL" id="DQWE01000146">
    <property type="protein sequence ID" value="HDI82759.1"/>
    <property type="molecule type" value="Genomic_DNA"/>
</dbReference>
<dbReference type="Gene3D" id="1.20.1730.10">
    <property type="entry name" value="Sodium/glucose cotransporter"/>
    <property type="match status" value="1"/>
</dbReference>
<comment type="caution">
    <text evidence="15">The sequence shown here is derived from an EMBL/GenBank/DDBJ whole genome shotgun (WGS) entry which is preliminary data.</text>
</comment>
<evidence type="ECO:0000256" key="6">
    <source>
        <dbReference type="ARBA" id="ARBA00022847"/>
    </source>
</evidence>
<sequence>MDPVLIGFIIYLLIILGVGLWTYKLTKTQEDFIIAGRRLNPWVVAFSERASGESAWLLLGLPGAVFMAGLIEIWTAIGCILGIAFAWFVIARDLRVKSEEHGALTIPEFFSNNFGVNDNRIRLVATFIIIFFYTFYVSAQFNGAGKTLNVTFGIPHIYGILIGAIVIVFYTLMGGFFAVAWTDFVQAIIMILTLVVLPIVGFIALKAIDVPLNISFSSLFGEKIGWAAFAGVIGGLSWGLGYTGQPHLVIRYMS</sequence>
<keyword evidence="6" id="KW-0769">Symport</keyword>
<comment type="subcellular location">
    <subcellularLocation>
        <location evidence="1">Cell membrane</location>
        <topology evidence="1">Multi-pass membrane protein</topology>
    </subcellularLocation>
</comment>
<feature type="transmembrane region" description="Helical" evidence="14">
    <location>
        <begin position="224"/>
        <end position="244"/>
    </location>
</feature>
<keyword evidence="7 14" id="KW-1133">Transmembrane helix</keyword>
<dbReference type="Proteomes" id="UP000885847">
    <property type="component" value="Unassembled WGS sequence"/>
</dbReference>
<keyword evidence="8" id="KW-0915">Sodium</keyword>
<name>A0A7C0ZD01_UNCW3</name>
<dbReference type="PROSITE" id="PS50283">
    <property type="entry name" value="NA_SOLUT_SYMP_3"/>
    <property type="match status" value="1"/>
</dbReference>
<proteinExistence type="inferred from homology"/>
<dbReference type="PANTHER" id="PTHR48086:SF3">
    <property type="entry name" value="SODIUM_PROLINE SYMPORTER"/>
    <property type="match status" value="1"/>
</dbReference>
<feature type="transmembrane region" description="Helical" evidence="14">
    <location>
        <begin position="64"/>
        <end position="90"/>
    </location>
</feature>
<dbReference type="GO" id="GO:0006814">
    <property type="term" value="P:sodium ion transport"/>
    <property type="evidence" value="ECO:0007669"/>
    <property type="project" value="UniProtKB-KW"/>
</dbReference>
<keyword evidence="5 14" id="KW-0812">Transmembrane</keyword>
<keyword evidence="11" id="KW-0739">Sodium transport</keyword>
<evidence type="ECO:0000256" key="12">
    <source>
        <dbReference type="ARBA" id="ARBA00033708"/>
    </source>
</evidence>
<evidence type="ECO:0000256" key="4">
    <source>
        <dbReference type="ARBA" id="ARBA00022475"/>
    </source>
</evidence>
<dbReference type="GO" id="GO:0005886">
    <property type="term" value="C:plasma membrane"/>
    <property type="evidence" value="ECO:0007669"/>
    <property type="project" value="UniProtKB-SubCell"/>
</dbReference>
<dbReference type="InterPro" id="IPR038377">
    <property type="entry name" value="Na/Glc_symporter_sf"/>
</dbReference>
<evidence type="ECO:0000256" key="2">
    <source>
        <dbReference type="ARBA" id="ARBA00006434"/>
    </source>
</evidence>
<evidence type="ECO:0000256" key="13">
    <source>
        <dbReference type="RuleBase" id="RU362091"/>
    </source>
</evidence>
<comment type="catalytic activity">
    <reaction evidence="12">
        <text>L-proline(in) + Na(+)(in) = L-proline(out) + Na(+)(out)</text>
        <dbReference type="Rhea" id="RHEA:28967"/>
        <dbReference type="ChEBI" id="CHEBI:29101"/>
        <dbReference type="ChEBI" id="CHEBI:60039"/>
    </reaction>
</comment>
<keyword evidence="10 14" id="KW-0472">Membrane</keyword>